<feature type="region of interest" description="Disordered" evidence="2">
    <location>
        <begin position="95"/>
        <end position="207"/>
    </location>
</feature>
<feature type="compositionally biased region" description="Low complexity" evidence="2">
    <location>
        <begin position="318"/>
        <end position="329"/>
    </location>
</feature>
<comment type="caution">
    <text evidence="4">The sequence shown here is derived from an EMBL/GenBank/DDBJ whole genome shotgun (WGS) entry which is preliminary data.</text>
</comment>
<dbReference type="GO" id="GO:0032040">
    <property type="term" value="C:small-subunit processome"/>
    <property type="evidence" value="ECO:0007669"/>
    <property type="project" value="InterPro"/>
</dbReference>
<dbReference type="Proteomes" id="UP000322899">
    <property type="component" value="Unassembled WGS sequence"/>
</dbReference>
<feature type="compositionally biased region" description="Basic and acidic residues" evidence="2">
    <location>
        <begin position="127"/>
        <end position="136"/>
    </location>
</feature>
<evidence type="ECO:0000256" key="1">
    <source>
        <dbReference type="ARBA" id="ARBA00023242"/>
    </source>
</evidence>
<feature type="domain" description="UTP23 sensor motif region" evidence="3">
    <location>
        <begin position="332"/>
        <end position="347"/>
    </location>
</feature>
<name>A0A5A8EAH6_CAFRO</name>
<evidence type="ECO:0000313" key="5">
    <source>
        <dbReference type="Proteomes" id="UP000322899"/>
    </source>
</evidence>
<dbReference type="Pfam" id="PF24779">
    <property type="entry name" value="UTP23_sensor"/>
    <property type="match status" value="1"/>
</dbReference>
<dbReference type="OrthoDB" id="25675at2759"/>
<organism evidence="4 5">
    <name type="scientific">Cafeteria roenbergensis</name>
    <name type="common">Marine flagellate</name>
    <dbReference type="NCBI Taxonomy" id="33653"/>
    <lineage>
        <taxon>Eukaryota</taxon>
        <taxon>Sar</taxon>
        <taxon>Stramenopiles</taxon>
        <taxon>Bigyra</taxon>
        <taxon>Opalozoa</taxon>
        <taxon>Bicosoecida</taxon>
        <taxon>Cafeteriaceae</taxon>
        <taxon>Cafeteria</taxon>
    </lineage>
</organism>
<evidence type="ECO:0000256" key="2">
    <source>
        <dbReference type="SAM" id="MobiDB-lite"/>
    </source>
</evidence>
<reference evidence="4 5" key="1">
    <citation type="submission" date="2019-07" db="EMBL/GenBank/DDBJ databases">
        <title>Genomes of Cafeteria roenbergensis.</title>
        <authorList>
            <person name="Fischer M.G."/>
            <person name="Hackl T."/>
            <person name="Roman M."/>
        </authorList>
    </citation>
    <scope>NUCLEOTIDE SEQUENCE [LARGE SCALE GENOMIC DNA]</scope>
    <source>
        <strain evidence="4 5">E4-10P</strain>
    </source>
</reference>
<evidence type="ECO:0000259" key="3">
    <source>
        <dbReference type="Pfam" id="PF24779"/>
    </source>
</evidence>
<sequence length="395" mass="40822">MRVDRAKNSRRSLRFFKVSYGLVPPFHIVVDGPFLFQACKCSVDARKALEKVLETSNVTLYIPNAALQELRALGPLAKEALALAETCHVIEHISPPRAHGVDDAAGEGEGTGAATASGASGGAAVDSKVEAGREAADSESGGDSDGNEDQDDADASDGDDSGDDSSDDSGDDSGDEGGPARAAAGSGASKRTAPPAPGSGPKHAQTSGQLLAIGRRCRPRAGVSVTVASMPATHSRPAVGRGRRIREDDLPPVVLIATQDVKLRNKLRKLPGLPILFLNRNVVVMDTPSEASKLAAKRAQASEGTLSKSDRAAMRALLGADADAAGPAKPGKKKRRGPKGPNPLSCLPKKPRARAEKRPRPDAAPAAKPKSTRRGGRGKKRPKAEAPAAEPAAAE</sequence>
<feature type="compositionally biased region" description="Basic residues" evidence="2">
    <location>
        <begin position="370"/>
        <end position="382"/>
    </location>
</feature>
<feature type="region of interest" description="Disordered" evidence="2">
    <location>
        <begin position="318"/>
        <end position="395"/>
    </location>
</feature>
<dbReference type="EMBL" id="VLTO01000024">
    <property type="protein sequence ID" value="KAA0174214.1"/>
    <property type="molecule type" value="Genomic_DNA"/>
</dbReference>
<accession>A0A5A8EAH6</accession>
<dbReference type="InterPro" id="IPR006984">
    <property type="entry name" value="Fcf1/UTP23"/>
</dbReference>
<evidence type="ECO:0000313" key="4">
    <source>
        <dbReference type="EMBL" id="KAA0174214.1"/>
    </source>
</evidence>
<feature type="compositionally biased region" description="Low complexity" evidence="2">
    <location>
        <begin position="385"/>
        <end position="395"/>
    </location>
</feature>
<protein>
    <recommendedName>
        <fullName evidence="3">UTP23 sensor motif region domain-containing protein</fullName>
    </recommendedName>
</protein>
<dbReference type="AlphaFoldDB" id="A0A5A8EAH6"/>
<feature type="compositionally biased region" description="Low complexity" evidence="2">
    <location>
        <begin position="112"/>
        <end position="125"/>
    </location>
</feature>
<feature type="compositionally biased region" description="Acidic residues" evidence="2">
    <location>
        <begin position="140"/>
        <end position="175"/>
    </location>
</feature>
<feature type="compositionally biased region" description="Low complexity" evidence="2">
    <location>
        <begin position="179"/>
        <end position="189"/>
    </location>
</feature>
<proteinExistence type="predicted"/>
<dbReference type="Gene3D" id="3.40.50.1010">
    <property type="entry name" value="5'-nuclease"/>
    <property type="match status" value="2"/>
</dbReference>
<dbReference type="Pfam" id="PF04900">
    <property type="entry name" value="Fcf1"/>
    <property type="match status" value="1"/>
</dbReference>
<keyword evidence="1" id="KW-0539">Nucleus</keyword>
<dbReference type="InterPro" id="IPR057776">
    <property type="entry name" value="UTP23_sensor"/>
</dbReference>
<dbReference type="PANTHER" id="PTHR12416">
    <property type="entry name" value="RRNA-PROCESSING PROTEIN UTP23 HOMOLOG"/>
    <property type="match status" value="1"/>
</dbReference>
<gene>
    <name evidence="4" type="ORF">FNF27_04226</name>
</gene>